<dbReference type="PANTHER" id="PTHR33734">
    <property type="entry name" value="LYSM DOMAIN-CONTAINING GPI-ANCHORED PROTEIN 2"/>
    <property type="match status" value="1"/>
</dbReference>
<dbReference type="InterPro" id="IPR028082">
    <property type="entry name" value="Peripla_BP_I"/>
</dbReference>
<dbReference type="SMART" id="SM00257">
    <property type="entry name" value="LysM"/>
    <property type="match status" value="4"/>
</dbReference>
<name>A0ABV5FHX4_9FLAO</name>
<dbReference type="Proteomes" id="UP001589589">
    <property type="component" value="Unassembled WGS sequence"/>
</dbReference>
<dbReference type="PROSITE" id="PS51782">
    <property type="entry name" value="LYSM"/>
    <property type="match status" value="4"/>
</dbReference>
<organism evidence="4 5">
    <name type="scientific">Flavobacterium branchiarum</name>
    <dbReference type="NCBI Taxonomy" id="1114870"/>
    <lineage>
        <taxon>Bacteria</taxon>
        <taxon>Pseudomonadati</taxon>
        <taxon>Bacteroidota</taxon>
        <taxon>Flavobacteriia</taxon>
        <taxon>Flavobacteriales</taxon>
        <taxon>Flavobacteriaceae</taxon>
        <taxon>Flavobacterium</taxon>
    </lineage>
</organism>
<dbReference type="CDD" id="cd00118">
    <property type="entry name" value="LysM"/>
    <property type="match status" value="4"/>
</dbReference>
<evidence type="ECO:0000313" key="4">
    <source>
        <dbReference type="EMBL" id="MFB9063148.1"/>
    </source>
</evidence>
<dbReference type="SUPFAM" id="SSF53822">
    <property type="entry name" value="Periplasmic binding protein-like I"/>
    <property type="match status" value="1"/>
</dbReference>
<keyword evidence="5" id="KW-1185">Reference proteome</keyword>
<dbReference type="Gene3D" id="3.10.350.10">
    <property type="entry name" value="LysM domain"/>
    <property type="match status" value="4"/>
</dbReference>
<feature type="domain" description="LysM" evidence="3">
    <location>
        <begin position="25"/>
        <end position="68"/>
    </location>
</feature>
<feature type="domain" description="LysM" evidence="3">
    <location>
        <begin position="246"/>
        <end position="289"/>
    </location>
</feature>
<sequence length="676" mass="75117">MKYISILITTVFLMSYSVFSQDKISKHTVAKGETINQIAQKYKVTPYDIYKLNPDAQRGLKPDSVLLIPNNSGKTASSEKVVATTVAPKKVNGSTTHEVVAKETLFGIEKKYNVSDEALKKANPFLEKDGLQIGQTLVIPSGNKNAKETAKEAKAIPATKLVPAKQDQYVYHDVLSKETKYSIAKQYGITVEELEKRNPEVIPNLPEGYRLTIKGTAPKTVVTTSPAVKNEVKSPVIETAKKVSYADYQVRPKETLYSLSKTFGLSQDELIKLNPVLTGGVQEGMILKVPAGIMPTPEIKSETRPEIKEEVKDIVTLSKKKGSNERKKIALLLPFNLSKIQSDTTGTANRLKKDKFLNMTLDFYSGALMAIDSAKVLGLPIDVSIFDSQETKNGSNIASIIQNNRLQEADAIVGPFYQANAEATAKLVNESNVPVISPLSKDKGNAFDNLYQTIPSNDITRNAMFDYMRSKGGNIIAVVDKKKESVRQYIQQNQKGVIFAPVTETGDFNPAGLKIQFVSNRMNYVVMETANTAMIKATIKVMIGAMASYQVQLVILEPNSTLDTDEINFENLTKLKLMYPSVTRENESPGALIFEKEYRIKNKINPNTYATRGFDVTFDTMMRLSQGKTYEETANEIATEQIDNKFQFYKKEEGGYANKGVYILYYDSDLTIKEAN</sequence>
<dbReference type="PANTHER" id="PTHR33734:SF22">
    <property type="entry name" value="MEMBRANE-BOUND LYTIC MUREIN TRANSGLYCOSYLASE D"/>
    <property type="match status" value="1"/>
</dbReference>
<gene>
    <name evidence="4" type="ORF">ACFFUQ_03875</name>
</gene>
<accession>A0ABV5FHX4</accession>
<dbReference type="EMBL" id="JBHMEX010000013">
    <property type="protein sequence ID" value="MFB9063148.1"/>
    <property type="molecule type" value="Genomic_DNA"/>
</dbReference>
<dbReference type="RefSeq" id="WP_290265975.1">
    <property type="nucleotide sequence ID" value="NZ_JAUFQQ010000005.1"/>
</dbReference>
<feature type="domain" description="LysM" evidence="3">
    <location>
        <begin position="170"/>
        <end position="213"/>
    </location>
</feature>
<comment type="similarity">
    <text evidence="1">Belongs to the leucine-binding protein family.</text>
</comment>
<dbReference type="CDD" id="cd06268">
    <property type="entry name" value="PBP1_ABC_transporter_LIVBP-like"/>
    <property type="match status" value="1"/>
</dbReference>
<evidence type="ECO:0000256" key="2">
    <source>
        <dbReference type="ARBA" id="ARBA00022729"/>
    </source>
</evidence>
<comment type="caution">
    <text evidence="4">The sequence shown here is derived from an EMBL/GenBank/DDBJ whole genome shotgun (WGS) entry which is preliminary data.</text>
</comment>
<dbReference type="SUPFAM" id="SSF54106">
    <property type="entry name" value="LysM domain"/>
    <property type="match status" value="4"/>
</dbReference>
<reference evidence="4 5" key="1">
    <citation type="submission" date="2024-09" db="EMBL/GenBank/DDBJ databases">
        <authorList>
            <person name="Sun Q."/>
            <person name="Mori K."/>
        </authorList>
    </citation>
    <scope>NUCLEOTIDE SEQUENCE [LARGE SCALE GENOMIC DNA]</scope>
    <source>
        <strain evidence="4 5">CECT 7908</strain>
    </source>
</reference>
<dbReference type="InterPro" id="IPR018392">
    <property type="entry name" value="LysM"/>
</dbReference>
<dbReference type="Gene3D" id="3.40.50.2300">
    <property type="match status" value="1"/>
</dbReference>
<dbReference type="Pfam" id="PF13458">
    <property type="entry name" value="Peripla_BP_6"/>
    <property type="match status" value="1"/>
</dbReference>
<keyword evidence="2" id="KW-0732">Signal</keyword>
<evidence type="ECO:0000259" key="3">
    <source>
        <dbReference type="PROSITE" id="PS51782"/>
    </source>
</evidence>
<dbReference type="InterPro" id="IPR028081">
    <property type="entry name" value="Leu-bd"/>
</dbReference>
<feature type="domain" description="LysM" evidence="3">
    <location>
        <begin position="95"/>
        <end position="139"/>
    </location>
</feature>
<evidence type="ECO:0000256" key="1">
    <source>
        <dbReference type="ARBA" id="ARBA00010062"/>
    </source>
</evidence>
<dbReference type="Pfam" id="PF01476">
    <property type="entry name" value="LysM"/>
    <property type="match status" value="4"/>
</dbReference>
<evidence type="ECO:0000313" key="5">
    <source>
        <dbReference type="Proteomes" id="UP001589589"/>
    </source>
</evidence>
<proteinExistence type="inferred from homology"/>
<dbReference type="InterPro" id="IPR036779">
    <property type="entry name" value="LysM_dom_sf"/>
</dbReference>
<protein>
    <submittedName>
        <fullName evidence="4">LysM peptidoglycan-binding domain-containing protein</fullName>
    </submittedName>
</protein>